<keyword evidence="2" id="KW-1185">Reference proteome</keyword>
<evidence type="ECO:0000313" key="2">
    <source>
        <dbReference type="Proteomes" id="UP001235094"/>
    </source>
</evidence>
<dbReference type="InterPro" id="IPR029063">
    <property type="entry name" value="SAM-dependent_MTases_sf"/>
</dbReference>
<dbReference type="InterPro" id="IPR002052">
    <property type="entry name" value="DNA_methylase_N6_adenine_CS"/>
</dbReference>
<dbReference type="PROSITE" id="PS00092">
    <property type="entry name" value="N6_MTASE"/>
    <property type="match status" value="1"/>
</dbReference>
<sequence>MKKNAHLWERDPNDWYVEEEWCARRLFAEEKFEGPIWDPCAGMMTIPKAALAAGYDAIGTDLVARGYGEVAPVNFLAMKRPMQVRGRPARSIVCNPPFGIAKADVKAGRPLGFVQHALDLADHKVAMVLPARWLWGDERSRWLEQSQPRRVWVLTPRPSMPPGAVIAAGLKPGGGDKDFLIIVWLRGYEGPFETRWLRRDP</sequence>
<evidence type="ECO:0008006" key="3">
    <source>
        <dbReference type="Google" id="ProtNLM"/>
    </source>
</evidence>
<comment type="caution">
    <text evidence="1">The sequence shown here is derived from an EMBL/GenBank/DDBJ whole genome shotgun (WGS) entry which is preliminary data.</text>
</comment>
<dbReference type="Proteomes" id="UP001235094">
    <property type="component" value="Unassembled WGS sequence"/>
</dbReference>
<accession>A0ABU0LQE3</accession>
<dbReference type="EMBL" id="JAUSVR010000004">
    <property type="protein sequence ID" value="MDQ0510927.1"/>
    <property type="molecule type" value="Genomic_DNA"/>
</dbReference>
<dbReference type="RefSeq" id="WP_306889643.1">
    <property type="nucleotide sequence ID" value="NZ_JAUSVR010000004.1"/>
</dbReference>
<name>A0ABU0LQE3_9HYPH</name>
<evidence type="ECO:0000313" key="1">
    <source>
        <dbReference type="EMBL" id="MDQ0510927.1"/>
    </source>
</evidence>
<gene>
    <name evidence="1" type="ORF">QOZ99_001815</name>
</gene>
<protein>
    <recommendedName>
        <fullName evidence="3">SAM-dependent methyltransferase</fullName>
    </recommendedName>
</protein>
<dbReference type="SUPFAM" id="SSF53335">
    <property type="entry name" value="S-adenosyl-L-methionine-dependent methyltransferases"/>
    <property type="match status" value="1"/>
</dbReference>
<reference evidence="1 2" key="1">
    <citation type="submission" date="2023-07" db="EMBL/GenBank/DDBJ databases">
        <title>Genomic Encyclopedia of Type Strains, Phase IV (KMG-IV): sequencing the most valuable type-strain genomes for metagenomic binning, comparative biology and taxonomic classification.</title>
        <authorList>
            <person name="Goeker M."/>
        </authorList>
    </citation>
    <scope>NUCLEOTIDE SEQUENCE [LARGE SCALE GENOMIC DNA]</scope>
    <source>
        <strain evidence="1 2">DSM 15561</strain>
    </source>
</reference>
<proteinExistence type="predicted"/>
<organism evidence="1 2">
    <name type="scientific">Ancylobacter amanitiformis</name>
    <dbReference type="NCBI Taxonomy" id="217069"/>
    <lineage>
        <taxon>Bacteria</taxon>
        <taxon>Pseudomonadati</taxon>
        <taxon>Pseudomonadota</taxon>
        <taxon>Alphaproteobacteria</taxon>
        <taxon>Hyphomicrobiales</taxon>
        <taxon>Xanthobacteraceae</taxon>
        <taxon>Ancylobacter</taxon>
    </lineage>
</organism>